<evidence type="ECO:0000256" key="3">
    <source>
        <dbReference type="ARBA" id="ARBA00022801"/>
    </source>
</evidence>
<organism evidence="9 10">
    <name type="scientific">Roseobacter cerasinus</name>
    <dbReference type="NCBI Taxonomy" id="2602289"/>
    <lineage>
        <taxon>Bacteria</taxon>
        <taxon>Pseudomonadati</taxon>
        <taxon>Pseudomonadota</taxon>
        <taxon>Alphaproteobacteria</taxon>
        <taxon>Rhodobacterales</taxon>
        <taxon>Roseobacteraceae</taxon>
        <taxon>Roseobacter</taxon>
    </lineage>
</organism>
<dbReference type="AlphaFoldDB" id="A0A640VUL0"/>
<feature type="domain" description="Peptidase M48" evidence="7">
    <location>
        <begin position="184"/>
        <end position="347"/>
    </location>
</feature>
<evidence type="ECO:0000256" key="1">
    <source>
        <dbReference type="ARBA" id="ARBA00022670"/>
    </source>
</evidence>
<keyword evidence="4 6" id="KW-0862">Zinc</keyword>
<dbReference type="GO" id="GO:0051603">
    <property type="term" value="P:proteolysis involved in protein catabolic process"/>
    <property type="evidence" value="ECO:0007669"/>
    <property type="project" value="TreeGrafter"/>
</dbReference>
<dbReference type="EMBL" id="BLIV01000005">
    <property type="protein sequence ID" value="GFE51100.1"/>
    <property type="molecule type" value="Genomic_DNA"/>
</dbReference>
<dbReference type="Proteomes" id="UP000436522">
    <property type="component" value="Unassembled WGS sequence"/>
</dbReference>
<dbReference type="InterPro" id="IPR051156">
    <property type="entry name" value="Mito/Outer_Membr_Metalloprot"/>
</dbReference>
<dbReference type="InterPro" id="IPR001915">
    <property type="entry name" value="Peptidase_M48"/>
</dbReference>
<sequence>MGSTLHRTELQGYAYATRSSHRQSARLLARHDDAGLRIEIQGDGKAVIGGAYLSQVTIDPPLGRSPRKLTLPDGTVFETDDHEGIKQLTGRTHGTVLHDIEAFRPRLFGVIALCLAATWVLWRYGLDIMVAVAIAFTPAILVEQIDNGTLKTMDFAMAKPSELSDGDKAEVTQIYRKLLASLPEAEREKHSFDLQFRNMPGVGPNAFALPGGTMVMTDALAETFSDPDVIAGVLGHEIGHVVEEHGLKRLYRSLSLYVLIAFLAGDTGPILEDVILEGNLLLSLSFSRAQETSADRFGLALAKEAGFNPSGLLLFFETLQNAYGGREPTQWMSTHPSSSERLRAIEAFIDTL</sequence>
<evidence type="ECO:0000259" key="8">
    <source>
        <dbReference type="Pfam" id="PF23368"/>
    </source>
</evidence>
<dbReference type="OrthoDB" id="9810445at2"/>
<dbReference type="Pfam" id="PF23368">
    <property type="entry name" value="DUF7092"/>
    <property type="match status" value="1"/>
</dbReference>
<comment type="similarity">
    <text evidence="6">Belongs to the peptidase M48 family.</text>
</comment>
<comment type="caution">
    <text evidence="9">The sequence shown here is derived from an EMBL/GenBank/DDBJ whole genome shotgun (WGS) entry which is preliminary data.</text>
</comment>
<feature type="domain" description="DUF7092" evidence="8">
    <location>
        <begin position="10"/>
        <end position="91"/>
    </location>
</feature>
<dbReference type="GO" id="GO:0004222">
    <property type="term" value="F:metalloendopeptidase activity"/>
    <property type="evidence" value="ECO:0007669"/>
    <property type="project" value="InterPro"/>
</dbReference>
<comment type="cofactor">
    <cofactor evidence="6">
        <name>Zn(2+)</name>
        <dbReference type="ChEBI" id="CHEBI:29105"/>
    </cofactor>
    <text evidence="6">Binds 1 zinc ion per subunit.</text>
</comment>
<dbReference type="Pfam" id="PF01435">
    <property type="entry name" value="Peptidase_M48"/>
    <property type="match status" value="1"/>
</dbReference>
<dbReference type="GO" id="GO:0046872">
    <property type="term" value="F:metal ion binding"/>
    <property type="evidence" value="ECO:0007669"/>
    <property type="project" value="UniProtKB-KW"/>
</dbReference>
<evidence type="ECO:0000256" key="6">
    <source>
        <dbReference type="RuleBase" id="RU003983"/>
    </source>
</evidence>
<evidence type="ECO:0000313" key="9">
    <source>
        <dbReference type="EMBL" id="GFE51100.1"/>
    </source>
</evidence>
<dbReference type="PANTHER" id="PTHR22726">
    <property type="entry name" value="METALLOENDOPEPTIDASE OMA1"/>
    <property type="match status" value="1"/>
</dbReference>
<keyword evidence="1 6" id="KW-0645">Protease</keyword>
<evidence type="ECO:0000256" key="5">
    <source>
        <dbReference type="ARBA" id="ARBA00023049"/>
    </source>
</evidence>
<dbReference type="PANTHER" id="PTHR22726:SF1">
    <property type="entry name" value="METALLOENDOPEPTIDASE OMA1, MITOCHONDRIAL"/>
    <property type="match status" value="1"/>
</dbReference>
<keyword evidence="3 6" id="KW-0378">Hydrolase</keyword>
<evidence type="ECO:0000259" key="7">
    <source>
        <dbReference type="Pfam" id="PF01435"/>
    </source>
</evidence>
<dbReference type="RefSeq" id="WP_159978472.1">
    <property type="nucleotide sequence ID" value="NZ_BLIV01000005.1"/>
</dbReference>
<dbReference type="InterPro" id="IPR055518">
    <property type="entry name" value="DUF7092"/>
</dbReference>
<dbReference type="CDD" id="cd07332">
    <property type="entry name" value="M48C_Oma1_like"/>
    <property type="match status" value="1"/>
</dbReference>
<keyword evidence="5 6" id="KW-0482">Metalloprotease</keyword>
<proteinExistence type="inferred from homology"/>
<keyword evidence="2" id="KW-0479">Metal-binding</keyword>
<dbReference type="GO" id="GO:0016020">
    <property type="term" value="C:membrane"/>
    <property type="evidence" value="ECO:0007669"/>
    <property type="project" value="TreeGrafter"/>
</dbReference>
<evidence type="ECO:0000256" key="2">
    <source>
        <dbReference type="ARBA" id="ARBA00022723"/>
    </source>
</evidence>
<keyword evidence="10" id="KW-1185">Reference proteome</keyword>
<evidence type="ECO:0000256" key="4">
    <source>
        <dbReference type="ARBA" id="ARBA00022833"/>
    </source>
</evidence>
<gene>
    <name evidence="9" type="ORF">So717_28530</name>
</gene>
<dbReference type="Gene3D" id="3.30.2010.10">
    <property type="entry name" value="Metalloproteases ('zincins'), catalytic domain"/>
    <property type="match status" value="1"/>
</dbReference>
<name>A0A640VUL0_9RHOB</name>
<evidence type="ECO:0000313" key="10">
    <source>
        <dbReference type="Proteomes" id="UP000436522"/>
    </source>
</evidence>
<accession>A0A640VUL0</accession>
<protein>
    <submittedName>
        <fullName evidence="9">Metalloprotease</fullName>
    </submittedName>
</protein>
<reference evidence="9 10" key="1">
    <citation type="submission" date="2019-12" db="EMBL/GenBank/DDBJ databases">
        <title>Roseobacter cerasinus sp. nov., isolated from seawater around aquaculture.</title>
        <authorList>
            <person name="Muramatsu S."/>
            <person name="Takabe Y."/>
            <person name="Mori K."/>
            <person name="Takaichi S."/>
            <person name="Hanada S."/>
        </authorList>
    </citation>
    <scope>NUCLEOTIDE SEQUENCE [LARGE SCALE GENOMIC DNA]</scope>
    <source>
        <strain evidence="9 10">AI77</strain>
    </source>
</reference>